<evidence type="ECO:0000313" key="2">
    <source>
        <dbReference type="Proteomes" id="UP000322873"/>
    </source>
</evidence>
<keyword evidence="2" id="KW-1185">Reference proteome</keyword>
<reference evidence="1 2" key="1">
    <citation type="submission" date="2019-06" db="EMBL/GenBank/DDBJ databases">
        <title>Genome Sequence of the Brown Rot Fungal Pathogen Monilinia fructicola.</title>
        <authorList>
            <person name="De Miccolis Angelini R.M."/>
            <person name="Landi L."/>
            <person name="Abate D."/>
            <person name="Pollastro S."/>
            <person name="Romanazzi G."/>
            <person name="Faretra F."/>
        </authorList>
    </citation>
    <scope>NUCLEOTIDE SEQUENCE [LARGE SCALE GENOMIC DNA]</scope>
    <source>
        <strain evidence="1 2">Mfrc123</strain>
    </source>
</reference>
<sequence length="75" mass="8520">MERTIELSLWKYGTNYGSNSSTRNTFSYSSSLDLNDTRHKFIDKASIFAGAKDLQTLPVFFLVGRSTSYLRLVSD</sequence>
<gene>
    <name evidence="1" type="ORF">EYC84_004368</name>
</gene>
<proteinExistence type="predicted"/>
<dbReference type="AlphaFoldDB" id="A0A5M9K2Y0"/>
<accession>A0A5M9K2Y0</accession>
<dbReference type="Proteomes" id="UP000322873">
    <property type="component" value="Unassembled WGS sequence"/>
</dbReference>
<dbReference type="EMBL" id="VICG01000002">
    <property type="protein sequence ID" value="KAA8575167.1"/>
    <property type="molecule type" value="Genomic_DNA"/>
</dbReference>
<organism evidence="1 2">
    <name type="scientific">Monilinia fructicola</name>
    <name type="common">Brown rot fungus</name>
    <name type="synonym">Ciboria fructicola</name>
    <dbReference type="NCBI Taxonomy" id="38448"/>
    <lineage>
        <taxon>Eukaryota</taxon>
        <taxon>Fungi</taxon>
        <taxon>Dikarya</taxon>
        <taxon>Ascomycota</taxon>
        <taxon>Pezizomycotina</taxon>
        <taxon>Leotiomycetes</taxon>
        <taxon>Helotiales</taxon>
        <taxon>Sclerotiniaceae</taxon>
        <taxon>Monilinia</taxon>
    </lineage>
</organism>
<name>A0A5M9K2Y0_MONFR</name>
<protein>
    <submittedName>
        <fullName evidence="1">Uncharacterized protein</fullName>
    </submittedName>
</protein>
<comment type="caution">
    <text evidence="1">The sequence shown here is derived from an EMBL/GenBank/DDBJ whole genome shotgun (WGS) entry which is preliminary data.</text>
</comment>
<evidence type="ECO:0000313" key="1">
    <source>
        <dbReference type="EMBL" id="KAA8575167.1"/>
    </source>
</evidence>